<comment type="caution">
    <text evidence="2">The sequence shown here is derived from an EMBL/GenBank/DDBJ whole genome shotgun (WGS) entry which is preliminary data.</text>
</comment>
<gene>
    <name evidence="2" type="ORF">CDAUBV1_LOCUS11932</name>
</gene>
<evidence type="ECO:0008006" key="4">
    <source>
        <dbReference type="Google" id="ProtNLM"/>
    </source>
</evidence>
<sequence length="129" mass="15036">MYTTDTGSAPPKHDPPVAMEPYDLGKEGDLGALNNAQQWSTNKLKAETRINNERYLREHPEINHMISAFLRDLLLKKPDDPREHFKDFFTHPDLRKRIDELKNEYAKKHHEDAVARSLASEEFNYDDST</sequence>
<dbReference type="PANTHER" id="PTHR15505:SF4">
    <property type="entry name" value="RIIA DOMAIN-CONTAINING PROTEIN 1"/>
    <property type="match status" value="1"/>
</dbReference>
<dbReference type="Proteomes" id="UP001497525">
    <property type="component" value="Unassembled WGS sequence"/>
</dbReference>
<dbReference type="EMBL" id="CAXLJL010000412">
    <property type="protein sequence ID" value="CAL5137649.1"/>
    <property type="molecule type" value="Genomic_DNA"/>
</dbReference>
<evidence type="ECO:0000313" key="3">
    <source>
        <dbReference type="Proteomes" id="UP001497525"/>
    </source>
</evidence>
<dbReference type="AlphaFoldDB" id="A0AAV2TL04"/>
<proteinExistence type="predicted"/>
<feature type="region of interest" description="Disordered" evidence="1">
    <location>
        <begin position="109"/>
        <end position="129"/>
    </location>
</feature>
<organism evidence="2 3">
    <name type="scientific">Calicophoron daubneyi</name>
    <name type="common">Rumen fluke</name>
    <name type="synonym">Paramphistomum daubneyi</name>
    <dbReference type="NCBI Taxonomy" id="300641"/>
    <lineage>
        <taxon>Eukaryota</taxon>
        <taxon>Metazoa</taxon>
        <taxon>Spiralia</taxon>
        <taxon>Lophotrochozoa</taxon>
        <taxon>Platyhelminthes</taxon>
        <taxon>Trematoda</taxon>
        <taxon>Digenea</taxon>
        <taxon>Plagiorchiida</taxon>
        <taxon>Pronocephalata</taxon>
        <taxon>Paramphistomoidea</taxon>
        <taxon>Paramphistomidae</taxon>
        <taxon>Calicophoron</taxon>
    </lineage>
</organism>
<dbReference type="InterPro" id="IPR059162">
    <property type="entry name" value="RIIAD1"/>
</dbReference>
<dbReference type="CDD" id="cd22971">
    <property type="entry name" value="DD_RIIAD1"/>
    <property type="match status" value="1"/>
</dbReference>
<accession>A0AAV2TL04</accession>
<evidence type="ECO:0000256" key="1">
    <source>
        <dbReference type="SAM" id="MobiDB-lite"/>
    </source>
</evidence>
<reference evidence="2" key="1">
    <citation type="submission" date="2024-06" db="EMBL/GenBank/DDBJ databases">
        <authorList>
            <person name="Liu X."/>
            <person name="Lenzi L."/>
            <person name="Haldenby T S."/>
            <person name="Uol C."/>
        </authorList>
    </citation>
    <scope>NUCLEOTIDE SEQUENCE</scope>
</reference>
<name>A0AAV2TL04_CALDB</name>
<protein>
    <recommendedName>
        <fullName evidence="4">RIIa domain-containing protein 1</fullName>
    </recommendedName>
</protein>
<evidence type="ECO:0000313" key="2">
    <source>
        <dbReference type="EMBL" id="CAL5137649.1"/>
    </source>
</evidence>
<feature type="region of interest" description="Disordered" evidence="1">
    <location>
        <begin position="1"/>
        <end position="37"/>
    </location>
</feature>
<dbReference type="SUPFAM" id="SSF47391">
    <property type="entry name" value="Dimerization-anchoring domain of cAMP-dependent PK regulatory subunit"/>
    <property type="match status" value="1"/>
</dbReference>
<dbReference type="PANTHER" id="PTHR15505">
    <property type="entry name" value="RIIA DOMAIN-CONTAINING PROTEIN 1"/>
    <property type="match status" value="1"/>
</dbReference>